<dbReference type="RefSeq" id="WP_224041555.1">
    <property type="nucleotide sequence ID" value="NZ_CAJZAH010000002.1"/>
</dbReference>
<gene>
    <name evidence="1" type="ORF">LMG21510_02064</name>
</gene>
<protein>
    <submittedName>
        <fullName evidence="1">Uncharacterized protein</fullName>
    </submittedName>
</protein>
<proteinExistence type="predicted"/>
<accession>A0ABN7YK75</accession>
<dbReference type="Proteomes" id="UP000721236">
    <property type="component" value="Unassembled WGS sequence"/>
</dbReference>
<name>A0ABN7YK75_9BURK</name>
<organism evidence="1 2">
    <name type="scientific">Cupriavidus respiraculi</name>
    <dbReference type="NCBI Taxonomy" id="195930"/>
    <lineage>
        <taxon>Bacteria</taxon>
        <taxon>Pseudomonadati</taxon>
        <taxon>Pseudomonadota</taxon>
        <taxon>Betaproteobacteria</taxon>
        <taxon>Burkholderiales</taxon>
        <taxon>Burkholderiaceae</taxon>
        <taxon>Cupriavidus</taxon>
    </lineage>
</organism>
<sequence length="350" mass="38128">MLHAIHIHRRPDISPLAPFAGPPRLATSQVQAQTVIRHSGDICERYLGALSWIEHAELASLEARVEFINRLCDRVEEVVIERGRPLTLVSLGPGGLLTEALIHDQLQQAGYTDIRWRIIDLNYMDGGFRAPRLAFAQRVGEKVAAFTTEQAYLNKEVGGDRLAMRDRAAGTSIILCIDPPSSPGMLARIAPDASGGTVIGVRGRVMQDVTKANAVALYIGLTPQQTQEALSGMYRQICWTNGLLRLYIEGGNIAVDAADGEMGNELQRMIRPHIAQVVASVPAGQAVGLSHAHRAAASLAQALESIGEPAVHTYVSDYDVACTHLRAHFADSPRTVFACLSYNRSWILDR</sequence>
<keyword evidence="2" id="KW-1185">Reference proteome</keyword>
<dbReference type="EMBL" id="CAJZAH010000002">
    <property type="protein sequence ID" value="CAG9172771.1"/>
    <property type="molecule type" value="Genomic_DNA"/>
</dbReference>
<reference evidence="1 2" key="1">
    <citation type="submission" date="2021-08" db="EMBL/GenBank/DDBJ databases">
        <authorList>
            <person name="Peeters C."/>
        </authorList>
    </citation>
    <scope>NUCLEOTIDE SEQUENCE [LARGE SCALE GENOMIC DNA]</scope>
    <source>
        <strain evidence="1 2">LMG 21510</strain>
    </source>
</reference>
<evidence type="ECO:0000313" key="2">
    <source>
        <dbReference type="Proteomes" id="UP000721236"/>
    </source>
</evidence>
<comment type="caution">
    <text evidence="1">The sequence shown here is derived from an EMBL/GenBank/DDBJ whole genome shotgun (WGS) entry which is preliminary data.</text>
</comment>
<evidence type="ECO:0000313" key="1">
    <source>
        <dbReference type="EMBL" id="CAG9172771.1"/>
    </source>
</evidence>